<keyword evidence="11" id="KW-1185">Reference proteome</keyword>
<feature type="binding site" evidence="7">
    <location>
        <position position="225"/>
    </location>
    <ligand>
        <name>Zn(2+)</name>
        <dbReference type="ChEBI" id="CHEBI:29105"/>
        <label>3</label>
    </ligand>
</feature>
<evidence type="ECO:0000256" key="6">
    <source>
        <dbReference type="ARBA" id="ARBA00023204"/>
    </source>
</evidence>
<sequence length="318" mass="34943">MIIGCHLSTGAGFSRAVDNAGRLGADAFQYFPKNPRSYRIKAVDRHAWEKEGRLARERGLVTVGHSAYVTNLSTADPALRETTIASIVNELEICEAYGTPWLVVHCGRHMGEGWEIGRRRMVEAVDEVMRRFQGRCQLLLENTAGQGSEIGRTVDELLSIHEALESRRRVGFCLDSCHAFASGMLEPGAYERFAAEVRRPEFAGYLRVVHFNDSKGGAGEQVDRHALLGQGRMGALLVEMLRDPFFQALPVIIETPVAQEDDYAAEIEKARRWAMGEDSHQEGGEAAPLVATGQGRKTEQTGAKPSRAKKPGRKPAGG</sequence>
<feature type="binding site" evidence="7">
    <location>
        <position position="223"/>
    </location>
    <ligand>
        <name>Zn(2+)</name>
        <dbReference type="ChEBI" id="CHEBI:29105"/>
        <label>3</label>
    </ligand>
</feature>
<organism evidence="10 11">
    <name type="scientific">Carboxydichorda subterranea</name>
    <dbReference type="NCBI Taxonomy" id="3109565"/>
    <lineage>
        <taxon>Bacteria</taxon>
        <taxon>Bacillati</taxon>
        <taxon>Bacillota</taxon>
        <taxon>Limnochordia</taxon>
        <taxon>Limnochordales</taxon>
        <taxon>Geochordaceae</taxon>
        <taxon>Carboxydichorda</taxon>
    </lineage>
</organism>
<comment type="function">
    <text evidence="7">Endonuclease IV plays a role in DNA repair. It cleaves phosphodiester bonds at apurinic or apyrimidinic (AP) sites, generating a 3'-hydroxyl group and a 5'-terminal sugar phosphate.</text>
</comment>
<dbReference type="Gene3D" id="3.20.20.150">
    <property type="entry name" value="Divalent-metal-dependent TIM barrel enzymes"/>
    <property type="match status" value="1"/>
</dbReference>
<keyword evidence="7" id="KW-0540">Nuclease</keyword>
<dbReference type="InterPro" id="IPR036237">
    <property type="entry name" value="Xyl_isomerase-like_sf"/>
</dbReference>
<evidence type="ECO:0000259" key="9">
    <source>
        <dbReference type="Pfam" id="PF01261"/>
    </source>
</evidence>
<dbReference type="PANTHER" id="PTHR21445:SF0">
    <property type="entry name" value="APURINIC-APYRIMIDINIC ENDONUCLEASE"/>
    <property type="match status" value="1"/>
</dbReference>
<dbReference type="SMART" id="SM00518">
    <property type="entry name" value="AP2Ec"/>
    <property type="match status" value="1"/>
</dbReference>
<dbReference type="Proteomes" id="UP001332192">
    <property type="component" value="Chromosome"/>
</dbReference>
<evidence type="ECO:0000256" key="1">
    <source>
        <dbReference type="ARBA" id="ARBA00005340"/>
    </source>
</evidence>
<keyword evidence="5 7" id="KW-0862">Zinc</keyword>
<keyword evidence="7" id="KW-0255">Endonuclease</keyword>
<evidence type="ECO:0000256" key="8">
    <source>
        <dbReference type="SAM" id="MobiDB-lite"/>
    </source>
</evidence>
<proteinExistence type="inferred from homology"/>
<dbReference type="SUPFAM" id="SSF51658">
    <property type="entry name" value="Xylose isomerase-like"/>
    <property type="match status" value="1"/>
</dbReference>
<dbReference type="Pfam" id="PF01261">
    <property type="entry name" value="AP_endonuc_2"/>
    <property type="match status" value="1"/>
</dbReference>
<comment type="cofactor">
    <cofactor evidence="7">
        <name>Zn(2+)</name>
        <dbReference type="ChEBI" id="CHEBI:29105"/>
    </cofactor>
    <text evidence="7">Binds 3 Zn(2+) ions.</text>
</comment>
<evidence type="ECO:0000313" key="10">
    <source>
        <dbReference type="EMBL" id="WRP16469.1"/>
    </source>
</evidence>
<reference evidence="10 11" key="1">
    <citation type="journal article" date="2024" name="Front. Microbiol.">
        <title>Novel thermophilic genera Geochorda gen. nov. and Carboxydochorda gen. nov. from the deep terrestrial subsurface reveal the ecophysiological diversity in the class Limnochordia.</title>
        <authorList>
            <person name="Karnachuk O.V."/>
            <person name="Lukina A.P."/>
            <person name="Avakyan M.R."/>
            <person name="Kadnikov V.V."/>
            <person name="Begmatov S."/>
            <person name="Beletsky A.V."/>
            <person name="Vlasova K.G."/>
            <person name="Novikov A.A."/>
            <person name="Shcherbakova V.A."/>
            <person name="Mardanov A.V."/>
            <person name="Ravin N.V."/>
        </authorList>
    </citation>
    <scope>NUCLEOTIDE SEQUENCE [LARGE SCALE GENOMIC DNA]</scope>
    <source>
        <strain evidence="10 11">L945</strain>
    </source>
</reference>
<dbReference type="NCBIfam" id="TIGR00587">
    <property type="entry name" value="nfo"/>
    <property type="match status" value="1"/>
</dbReference>
<feature type="binding site" evidence="7">
    <location>
        <position position="65"/>
    </location>
    <ligand>
        <name>Zn(2+)</name>
        <dbReference type="ChEBI" id="CHEBI:29105"/>
        <label>1</label>
    </ligand>
</feature>
<evidence type="ECO:0000256" key="4">
    <source>
        <dbReference type="ARBA" id="ARBA00022801"/>
    </source>
</evidence>
<gene>
    <name evidence="7" type="primary">nfo</name>
    <name evidence="10" type="ORF">U7230_10205</name>
</gene>
<dbReference type="InterPro" id="IPR001719">
    <property type="entry name" value="AP_endonuc_2"/>
</dbReference>
<evidence type="ECO:0000256" key="7">
    <source>
        <dbReference type="HAMAP-Rule" id="MF_00152"/>
    </source>
</evidence>
<protein>
    <recommendedName>
        <fullName evidence="7">Probable endonuclease 4</fullName>
        <ecNumber evidence="7">3.1.21.2</ecNumber>
    </recommendedName>
    <alternativeName>
        <fullName evidence="7">Endodeoxyribonuclease IV</fullName>
    </alternativeName>
    <alternativeName>
        <fullName evidence="7">Endonuclease IV</fullName>
    </alternativeName>
</protein>
<dbReference type="PROSITE" id="PS51432">
    <property type="entry name" value="AP_NUCLEASE_F2_4"/>
    <property type="match status" value="1"/>
</dbReference>
<feature type="region of interest" description="Disordered" evidence="8">
    <location>
        <begin position="275"/>
        <end position="318"/>
    </location>
</feature>
<comment type="catalytic activity">
    <reaction evidence="7">
        <text>Endonucleolytic cleavage to 5'-phosphooligonucleotide end-products.</text>
        <dbReference type="EC" id="3.1.21.2"/>
    </reaction>
</comment>
<evidence type="ECO:0000256" key="5">
    <source>
        <dbReference type="ARBA" id="ARBA00022833"/>
    </source>
</evidence>
<dbReference type="InterPro" id="IPR018246">
    <property type="entry name" value="AP_endonuc_F2_Zn_BS"/>
</dbReference>
<dbReference type="PANTHER" id="PTHR21445">
    <property type="entry name" value="ENDONUCLEASE IV ENDODEOXYRIBONUCLEASE IV"/>
    <property type="match status" value="1"/>
</dbReference>
<name>A0ABZ1BUV5_9FIRM</name>
<feature type="domain" description="Xylose isomerase-like TIM barrel" evidence="9">
    <location>
        <begin position="18"/>
        <end position="271"/>
    </location>
</feature>
<feature type="compositionally biased region" description="Basic residues" evidence="8">
    <location>
        <begin position="306"/>
        <end position="318"/>
    </location>
</feature>
<dbReference type="HAMAP" id="MF_00152">
    <property type="entry name" value="Nfo"/>
    <property type="match status" value="1"/>
</dbReference>
<comment type="similarity">
    <text evidence="1 7">Belongs to the AP endonuclease 2 family.</text>
</comment>
<feature type="binding site" evidence="7">
    <location>
        <position position="210"/>
    </location>
    <ligand>
        <name>Zn(2+)</name>
        <dbReference type="ChEBI" id="CHEBI:29105"/>
        <label>2</label>
    </ligand>
</feature>
<accession>A0ABZ1BUV5</accession>
<dbReference type="InterPro" id="IPR013022">
    <property type="entry name" value="Xyl_isomerase-like_TIM-brl"/>
</dbReference>
<evidence type="ECO:0000313" key="11">
    <source>
        <dbReference type="Proteomes" id="UP001332192"/>
    </source>
</evidence>
<keyword evidence="6 7" id="KW-0234">DNA repair</keyword>
<keyword evidence="3 7" id="KW-0227">DNA damage</keyword>
<evidence type="ECO:0000256" key="3">
    <source>
        <dbReference type="ARBA" id="ARBA00022763"/>
    </source>
</evidence>
<dbReference type="RefSeq" id="WP_324715742.1">
    <property type="nucleotide sequence ID" value="NZ_CP141615.1"/>
</dbReference>
<feature type="binding site" evidence="7">
    <location>
        <position position="105"/>
    </location>
    <ligand>
        <name>Zn(2+)</name>
        <dbReference type="ChEBI" id="CHEBI:29105"/>
        <label>1</label>
    </ligand>
</feature>
<evidence type="ECO:0000256" key="2">
    <source>
        <dbReference type="ARBA" id="ARBA00022723"/>
    </source>
</evidence>
<dbReference type="GO" id="GO:0008833">
    <property type="term" value="F:deoxyribonuclease IV (phage-T4-induced) activity"/>
    <property type="evidence" value="ECO:0007669"/>
    <property type="project" value="UniProtKB-EC"/>
</dbReference>
<feature type="binding site" evidence="7">
    <location>
        <position position="141"/>
    </location>
    <ligand>
        <name>Zn(2+)</name>
        <dbReference type="ChEBI" id="CHEBI:29105"/>
        <label>2</label>
    </ligand>
</feature>
<feature type="binding site" evidence="7">
    <location>
        <position position="254"/>
    </location>
    <ligand>
        <name>Zn(2+)</name>
        <dbReference type="ChEBI" id="CHEBI:29105"/>
        <label>2</label>
    </ligand>
</feature>
<keyword evidence="4 7" id="KW-0378">Hydrolase</keyword>
<feature type="binding site" evidence="7">
    <location>
        <position position="175"/>
    </location>
    <ligand>
        <name>Zn(2+)</name>
        <dbReference type="ChEBI" id="CHEBI:29105"/>
        <label>2</label>
    </ligand>
</feature>
<keyword evidence="2 7" id="KW-0479">Metal-binding</keyword>
<feature type="binding site" evidence="7">
    <location>
        <position position="178"/>
    </location>
    <ligand>
        <name>Zn(2+)</name>
        <dbReference type="ChEBI" id="CHEBI:29105"/>
        <label>3</label>
    </ligand>
</feature>
<dbReference type="EC" id="3.1.21.2" evidence="7"/>
<feature type="binding site" evidence="7">
    <location>
        <position position="141"/>
    </location>
    <ligand>
        <name>Zn(2+)</name>
        <dbReference type="ChEBI" id="CHEBI:29105"/>
        <label>1</label>
    </ligand>
</feature>
<dbReference type="EMBL" id="CP141615">
    <property type="protein sequence ID" value="WRP16469.1"/>
    <property type="molecule type" value="Genomic_DNA"/>
</dbReference>
<dbReference type="PROSITE" id="PS00731">
    <property type="entry name" value="AP_NUCLEASE_F2_3"/>
    <property type="match status" value="1"/>
</dbReference>